<evidence type="ECO:0000256" key="5">
    <source>
        <dbReference type="PROSITE-ProRule" id="PRU00289"/>
    </source>
</evidence>
<dbReference type="PANTHER" id="PTHR22683">
    <property type="entry name" value="SPORULATION PROTEIN RELATED"/>
    <property type="match status" value="1"/>
</dbReference>
<dbReference type="InterPro" id="IPR018541">
    <property type="entry name" value="Ftsk_gamma"/>
</dbReference>
<dbReference type="SUPFAM" id="SSF46785">
    <property type="entry name" value="Winged helix' DNA-binding domain"/>
    <property type="match status" value="1"/>
</dbReference>
<feature type="non-terminal residue" evidence="8">
    <location>
        <position position="1"/>
    </location>
</feature>
<dbReference type="InterPro" id="IPR003593">
    <property type="entry name" value="AAA+_ATPase"/>
</dbReference>
<accession>A0A940DGW5</accession>
<dbReference type="SMART" id="SM00843">
    <property type="entry name" value="Ftsk_gamma"/>
    <property type="match status" value="1"/>
</dbReference>
<evidence type="ECO:0000256" key="2">
    <source>
        <dbReference type="ARBA" id="ARBA00022741"/>
    </source>
</evidence>
<evidence type="ECO:0000259" key="7">
    <source>
        <dbReference type="PROSITE" id="PS50901"/>
    </source>
</evidence>
<feature type="domain" description="FtsK" evidence="7">
    <location>
        <begin position="212"/>
        <end position="405"/>
    </location>
</feature>
<dbReference type="EMBL" id="JADINF010000142">
    <property type="protein sequence ID" value="MBO8424486.1"/>
    <property type="molecule type" value="Genomic_DNA"/>
</dbReference>
<keyword evidence="2 5" id="KW-0547">Nucleotide-binding</keyword>
<keyword evidence="3 5" id="KW-0067">ATP-binding</keyword>
<comment type="similarity">
    <text evidence="1">Belongs to the FtsK/SpoIIIE/SftA family.</text>
</comment>
<proteinExistence type="inferred from homology"/>
<dbReference type="SMART" id="SM00382">
    <property type="entry name" value="AAA"/>
    <property type="match status" value="1"/>
</dbReference>
<dbReference type="InterPro" id="IPR036388">
    <property type="entry name" value="WH-like_DNA-bd_sf"/>
</dbReference>
<feature type="region of interest" description="Disordered" evidence="6">
    <location>
        <begin position="1"/>
        <end position="70"/>
    </location>
</feature>
<dbReference type="InterPro" id="IPR050206">
    <property type="entry name" value="FtsK/SpoIIIE/SftA"/>
</dbReference>
<dbReference type="Gene3D" id="3.40.50.300">
    <property type="entry name" value="P-loop containing nucleotide triphosphate hydrolases"/>
    <property type="match status" value="1"/>
</dbReference>
<reference evidence="8" key="1">
    <citation type="submission" date="2020-10" db="EMBL/GenBank/DDBJ databases">
        <authorList>
            <person name="Gilroy R."/>
        </authorList>
    </citation>
    <scope>NUCLEOTIDE SEQUENCE</scope>
    <source>
        <strain evidence="8">517</strain>
    </source>
</reference>
<dbReference type="InterPro" id="IPR002543">
    <property type="entry name" value="FtsK_dom"/>
</dbReference>
<dbReference type="InterPro" id="IPR041027">
    <property type="entry name" value="FtsK_alpha"/>
</dbReference>
<feature type="binding site" evidence="5">
    <location>
        <begin position="229"/>
        <end position="236"/>
    </location>
    <ligand>
        <name>ATP</name>
        <dbReference type="ChEBI" id="CHEBI:30616"/>
    </ligand>
</feature>
<dbReference type="CDD" id="cd01127">
    <property type="entry name" value="TrwB_TraG_TraD_VirD4"/>
    <property type="match status" value="1"/>
</dbReference>
<dbReference type="GO" id="GO:0003677">
    <property type="term" value="F:DNA binding"/>
    <property type="evidence" value="ECO:0007669"/>
    <property type="project" value="UniProtKB-KW"/>
</dbReference>
<evidence type="ECO:0000256" key="4">
    <source>
        <dbReference type="ARBA" id="ARBA00023125"/>
    </source>
</evidence>
<dbReference type="Pfam" id="PF09397">
    <property type="entry name" value="FtsK_gamma"/>
    <property type="match status" value="1"/>
</dbReference>
<feature type="compositionally biased region" description="Basic and acidic residues" evidence="6">
    <location>
        <begin position="28"/>
        <end position="48"/>
    </location>
</feature>
<evidence type="ECO:0000313" key="8">
    <source>
        <dbReference type="EMBL" id="MBO8424486.1"/>
    </source>
</evidence>
<evidence type="ECO:0000256" key="6">
    <source>
        <dbReference type="SAM" id="MobiDB-lite"/>
    </source>
</evidence>
<evidence type="ECO:0000313" key="9">
    <source>
        <dbReference type="Proteomes" id="UP000727857"/>
    </source>
</evidence>
<evidence type="ECO:0000256" key="1">
    <source>
        <dbReference type="ARBA" id="ARBA00006474"/>
    </source>
</evidence>
<feature type="compositionally biased region" description="Polar residues" evidence="6">
    <location>
        <begin position="1"/>
        <end position="15"/>
    </location>
</feature>
<dbReference type="Gene3D" id="3.30.980.40">
    <property type="match status" value="1"/>
</dbReference>
<reference evidence="8" key="2">
    <citation type="journal article" date="2021" name="PeerJ">
        <title>Extensive microbial diversity within the chicken gut microbiome revealed by metagenomics and culture.</title>
        <authorList>
            <person name="Gilroy R."/>
            <person name="Ravi A."/>
            <person name="Getino M."/>
            <person name="Pursley I."/>
            <person name="Horton D.L."/>
            <person name="Alikhan N.F."/>
            <person name="Baker D."/>
            <person name="Gharbi K."/>
            <person name="Hall N."/>
            <person name="Watson M."/>
            <person name="Adriaenssens E.M."/>
            <person name="Foster-Nyarko E."/>
            <person name="Jarju S."/>
            <person name="Secka A."/>
            <person name="Antonio M."/>
            <person name="Oren A."/>
            <person name="Chaudhuri R.R."/>
            <person name="La Ragione R."/>
            <person name="Hildebrand F."/>
            <person name="Pallen M.J."/>
        </authorList>
    </citation>
    <scope>NUCLEOTIDE SEQUENCE</scope>
    <source>
        <strain evidence="8">517</strain>
    </source>
</reference>
<sequence>VRTAPVQRTENTGSFANVPKAPPVAEPRAPREKKPVYQSEAMRKEKAPELPVGGASGVEQSALFPDAPKKPYIPKPYKAPGYDLLRDYGNAGEDFPTDYQAVKEKIDITMQEFNVPAEVVTAKRGPTFTMYYLKLGPGYKINKVTALKENLKMRLRVKNLRIQAPIEGEDAFGIELPNAKRDTVGLKSILCTKEFNESDKGIRVALGKTFDGKPYVADLAKMPHLLVAGATGTGKSVFLNAVIVSILYKYSPEDVRMIMIDPKRVEMSVYRGLPNLLIKETVKESRHAVNVLKWLTEEMDRRYAFFEQIGCSNIDQYNDLYRDKAKEPKMQRIVLIIDEMADLMIKSKNNSVEENIVRIAQLARACGIHMIIATQRPTVQVITGLIKSNILHRVAFTVKSNTDSRVIMDDGGAEELLGMGDMLYSFPANLVRLQGAMIDISEIKAVCDYIRANNECYFDDEIMKAITYEPPAPEPETKVSAQEERDADFEQLLRVILKSFILSGRASVSSAQASHHVGYIKARKLVDAMAERGFLSQGDGAKPRDIMITMDQYYEIFGKDADAEGTPTINDVGGGNYEEDDTDDDDYT</sequence>
<dbReference type="GO" id="GO:0005524">
    <property type="term" value="F:ATP binding"/>
    <property type="evidence" value="ECO:0007669"/>
    <property type="project" value="UniProtKB-UniRule"/>
</dbReference>
<name>A0A940DGW5_9FIRM</name>
<dbReference type="GO" id="GO:0016020">
    <property type="term" value="C:membrane"/>
    <property type="evidence" value="ECO:0007669"/>
    <property type="project" value="UniProtKB-SubCell"/>
</dbReference>
<dbReference type="Gene3D" id="1.10.10.10">
    <property type="entry name" value="Winged helix-like DNA-binding domain superfamily/Winged helix DNA-binding domain"/>
    <property type="match status" value="1"/>
</dbReference>
<dbReference type="InterPro" id="IPR027417">
    <property type="entry name" value="P-loop_NTPase"/>
</dbReference>
<dbReference type="Proteomes" id="UP000727857">
    <property type="component" value="Unassembled WGS sequence"/>
</dbReference>
<organism evidence="8 9">
    <name type="scientific">Candidatus Stercoripulliclostridium pullicola</name>
    <dbReference type="NCBI Taxonomy" id="2840953"/>
    <lineage>
        <taxon>Bacteria</taxon>
        <taxon>Bacillati</taxon>
        <taxon>Bacillota</taxon>
        <taxon>Clostridia</taxon>
        <taxon>Eubacteriales</taxon>
        <taxon>Candidatus Stercoripulliclostridium</taxon>
    </lineage>
</organism>
<protein>
    <submittedName>
        <fullName evidence="8">DNA translocase FtsK</fullName>
    </submittedName>
</protein>
<dbReference type="InterPro" id="IPR036390">
    <property type="entry name" value="WH_DNA-bd_sf"/>
</dbReference>
<feature type="compositionally biased region" description="Acidic residues" evidence="6">
    <location>
        <begin position="577"/>
        <end position="588"/>
    </location>
</feature>
<dbReference type="PANTHER" id="PTHR22683:SF41">
    <property type="entry name" value="DNA TRANSLOCASE FTSK"/>
    <property type="match status" value="1"/>
</dbReference>
<feature type="region of interest" description="Disordered" evidence="6">
    <location>
        <begin position="562"/>
        <end position="588"/>
    </location>
</feature>
<dbReference type="Pfam" id="PF01580">
    <property type="entry name" value="FtsK_SpoIIIE"/>
    <property type="match status" value="1"/>
</dbReference>
<evidence type="ECO:0000256" key="3">
    <source>
        <dbReference type="ARBA" id="ARBA00022840"/>
    </source>
</evidence>
<dbReference type="PROSITE" id="PS50901">
    <property type="entry name" value="FTSK"/>
    <property type="match status" value="1"/>
</dbReference>
<dbReference type="AlphaFoldDB" id="A0A940DGW5"/>
<dbReference type="Pfam" id="PF17854">
    <property type="entry name" value="FtsK_alpha"/>
    <property type="match status" value="1"/>
</dbReference>
<dbReference type="SUPFAM" id="SSF52540">
    <property type="entry name" value="P-loop containing nucleoside triphosphate hydrolases"/>
    <property type="match status" value="1"/>
</dbReference>
<comment type="caution">
    <text evidence="8">The sequence shown here is derived from an EMBL/GenBank/DDBJ whole genome shotgun (WGS) entry which is preliminary data.</text>
</comment>
<gene>
    <name evidence="8" type="ORF">IAB16_05660</name>
</gene>
<keyword evidence="4" id="KW-0238">DNA-binding</keyword>